<evidence type="ECO:0000259" key="8">
    <source>
        <dbReference type="Pfam" id="PF00108"/>
    </source>
</evidence>
<evidence type="ECO:0000313" key="11">
    <source>
        <dbReference type="Proteomes" id="UP000218831"/>
    </source>
</evidence>
<dbReference type="GO" id="GO:0046872">
    <property type="term" value="F:metal ion binding"/>
    <property type="evidence" value="ECO:0007669"/>
    <property type="project" value="UniProtKB-KW"/>
</dbReference>
<dbReference type="InterPro" id="IPR020616">
    <property type="entry name" value="Thiolase_N"/>
</dbReference>
<dbReference type="PROSITE" id="PS00098">
    <property type="entry name" value="THIOLASE_1"/>
    <property type="match status" value="1"/>
</dbReference>
<dbReference type="Pfam" id="PF02803">
    <property type="entry name" value="Thiolase_C"/>
    <property type="match status" value="1"/>
</dbReference>
<dbReference type="InterPro" id="IPR020617">
    <property type="entry name" value="Thiolase_C"/>
</dbReference>
<dbReference type="Pfam" id="PF00108">
    <property type="entry name" value="Thiolase_N"/>
    <property type="match status" value="1"/>
</dbReference>
<dbReference type="EC" id="2.3.1.9" evidence="10"/>
<comment type="caution">
    <text evidence="10">The sequence shown here is derived from an EMBL/GenBank/DDBJ whole genome shotgun (WGS) entry which is preliminary data.</text>
</comment>
<evidence type="ECO:0000256" key="5">
    <source>
        <dbReference type="ARBA" id="ARBA00023315"/>
    </source>
</evidence>
<feature type="active site" description="Acyl-thioester intermediate" evidence="6">
    <location>
        <position position="88"/>
    </location>
</feature>
<gene>
    <name evidence="10" type="ORF">CK503_02010</name>
</gene>
<dbReference type="CDD" id="cd00751">
    <property type="entry name" value="thiolase"/>
    <property type="match status" value="1"/>
</dbReference>
<organism evidence="10 11">
    <name type="scientific">Fodinibius salipaludis</name>
    <dbReference type="NCBI Taxonomy" id="2032627"/>
    <lineage>
        <taxon>Bacteria</taxon>
        <taxon>Pseudomonadati</taxon>
        <taxon>Balneolota</taxon>
        <taxon>Balneolia</taxon>
        <taxon>Balneolales</taxon>
        <taxon>Balneolaceae</taxon>
        <taxon>Fodinibius</taxon>
    </lineage>
</organism>
<dbReference type="FunFam" id="3.40.47.10:FF:000007">
    <property type="entry name" value="acetyl-CoA acetyltransferase, mitochondrial"/>
    <property type="match status" value="1"/>
</dbReference>
<keyword evidence="2 7" id="KW-0808">Transferase</keyword>
<dbReference type="RefSeq" id="WP_095605099.1">
    <property type="nucleotide sequence ID" value="NZ_NSKE01000001.1"/>
</dbReference>
<evidence type="ECO:0000256" key="6">
    <source>
        <dbReference type="PIRSR" id="PIRSR000429-1"/>
    </source>
</evidence>
<dbReference type="PIRSF" id="PIRSF000429">
    <property type="entry name" value="Ac-CoA_Ac_transf"/>
    <property type="match status" value="1"/>
</dbReference>
<dbReference type="OrthoDB" id="9764892at2"/>
<dbReference type="EMBL" id="NSKE01000001">
    <property type="protein sequence ID" value="PAU95855.1"/>
    <property type="molecule type" value="Genomic_DNA"/>
</dbReference>
<dbReference type="GO" id="GO:0006635">
    <property type="term" value="P:fatty acid beta-oxidation"/>
    <property type="evidence" value="ECO:0007669"/>
    <property type="project" value="TreeGrafter"/>
</dbReference>
<proteinExistence type="inferred from homology"/>
<protein>
    <submittedName>
        <fullName evidence="10">Acetyl-CoA C-acyltransferase</fullName>
        <ecNumber evidence="10">2.3.1.9</ecNumber>
    </submittedName>
</protein>
<dbReference type="PROSITE" id="PS00737">
    <property type="entry name" value="THIOLASE_2"/>
    <property type="match status" value="1"/>
</dbReference>
<dbReference type="Gene3D" id="3.40.47.10">
    <property type="match status" value="1"/>
</dbReference>
<dbReference type="PANTHER" id="PTHR18919">
    <property type="entry name" value="ACETYL-COA C-ACYLTRANSFERASE"/>
    <property type="match status" value="1"/>
</dbReference>
<keyword evidence="5 7" id="KW-0012">Acyltransferase</keyword>
<dbReference type="SUPFAM" id="SSF53901">
    <property type="entry name" value="Thiolase-like"/>
    <property type="match status" value="2"/>
</dbReference>
<keyword evidence="11" id="KW-1185">Reference proteome</keyword>
<sequence length="393" mass="41998">MRNVVIVDAKRTPVGSFGGSLSSFSAPELGAATITELIKSSGIKPEQIQEVVFGNVLTAGVGQAPARQAALKAGLSELTPATAINKVCASGMKAIMIAANQIQLEEADVIAAGGMESMSNVPYYLNKHRFGSKLGHAEAQDGIIRDGLWDVYNDFHMGNAAEICAKECNISREEQDEFAITSYKRAIKAHEEGYFDDEIIEMKVKDRKGNVSKVTMDEELKRINYDKVPKLNPVFQKDGTVTPANASSINDGAAGVLLMSEEKAEELGFTPLARIVSQASAAKKPEWFTTAPADAMPKAMKRASLEKDEIDLFEINEAFSVVSLANEQILELNPEKVNIHGGAVSIGHPIGCSGARIIVTLLHALKRTKGRYGCAGICNGGGGASAMVVEMLN</sequence>
<evidence type="ECO:0000259" key="9">
    <source>
        <dbReference type="Pfam" id="PF02803"/>
    </source>
</evidence>
<feature type="active site" description="Proton acceptor" evidence="6">
    <location>
        <position position="378"/>
    </location>
</feature>
<evidence type="ECO:0000256" key="2">
    <source>
        <dbReference type="ARBA" id="ARBA00022679"/>
    </source>
</evidence>
<dbReference type="InterPro" id="IPR020613">
    <property type="entry name" value="Thiolase_CS"/>
</dbReference>
<dbReference type="NCBIfam" id="TIGR01930">
    <property type="entry name" value="AcCoA-C-Actrans"/>
    <property type="match status" value="1"/>
</dbReference>
<keyword evidence="3" id="KW-0479">Metal-binding</keyword>
<dbReference type="InterPro" id="IPR020615">
    <property type="entry name" value="Thiolase_acyl_enz_int_AS"/>
</dbReference>
<reference evidence="10 11" key="1">
    <citation type="submission" date="2017-08" db="EMBL/GenBank/DDBJ databases">
        <title>Aliifodinibius alkalisoli sp. nov., isolated from saline alkaline soil.</title>
        <authorList>
            <person name="Liu D."/>
            <person name="Zhang G."/>
        </authorList>
    </citation>
    <scope>NUCLEOTIDE SEQUENCE [LARGE SCALE GENOMIC DNA]</scope>
    <source>
        <strain evidence="10 11">WN023</strain>
    </source>
</reference>
<dbReference type="InterPro" id="IPR016039">
    <property type="entry name" value="Thiolase-like"/>
</dbReference>
<name>A0A2A2GG69_9BACT</name>
<dbReference type="GO" id="GO:0003985">
    <property type="term" value="F:acetyl-CoA C-acetyltransferase activity"/>
    <property type="evidence" value="ECO:0007669"/>
    <property type="project" value="UniProtKB-EC"/>
</dbReference>
<evidence type="ECO:0000256" key="4">
    <source>
        <dbReference type="ARBA" id="ARBA00022958"/>
    </source>
</evidence>
<feature type="domain" description="Thiolase C-terminal" evidence="9">
    <location>
        <begin position="270"/>
        <end position="390"/>
    </location>
</feature>
<comment type="similarity">
    <text evidence="1 7">Belongs to the thiolase-like superfamily. Thiolase family.</text>
</comment>
<evidence type="ECO:0000256" key="1">
    <source>
        <dbReference type="ARBA" id="ARBA00010982"/>
    </source>
</evidence>
<evidence type="ECO:0000256" key="3">
    <source>
        <dbReference type="ARBA" id="ARBA00022723"/>
    </source>
</evidence>
<dbReference type="PANTHER" id="PTHR18919:SF156">
    <property type="entry name" value="ACETYL-COA ACETYLTRANSFERASE, MITOCHONDRIAL"/>
    <property type="match status" value="1"/>
</dbReference>
<evidence type="ECO:0000256" key="7">
    <source>
        <dbReference type="RuleBase" id="RU003557"/>
    </source>
</evidence>
<keyword evidence="4" id="KW-0630">Potassium</keyword>
<dbReference type="AlphaFoldDB" id="A0A2A2GG69"/>
<feature type="active site" description="Proton acceptor" evidence="6">
    <location>
        <position position="348"/>
    </location>
</feature>
<dbReference type="InterPro" id="IPR002155">
    <property type="entry name" value="Thiolase"/>
</dbReference>
<evidence type="ECO:0000313" key="10">
    <source>
        <dbReference type="EMBL" id="PAU95855.1"/>
    </source>
</evidence>
<feature type="domain" description="Thiolase N-terminal" evidence="8">
    <location>
        <begin position="4"/>
        <end position="262"/>
    </location>
</feature>
<accession>A0A2A2GG69</accession>
<dbReference type="Proteomes" id="UP000218831">
    <property type="component" value="Unassembled WGS sequence"/>
</dbReference>